<name>S0G2P6_9BACT</name>
<proteinExistence type="inferred from homology"/>
<evidence type="ECO:0000256" key="3">
    <source>
        <dbReference type="ARBA" id="ARBA00023199"/>
    </source>
</evidence>
<keyword evidence="8" id="KW-1185">Reference proteome</keyword>
<dbReference type="RefSeq" id="WP_006965964.1">
    <property type="nucleotide sequence ID" value="NZ_APJX01000004.1"/>
</dbReference>
<dbReference type="EMBL" id="APJX01000004">
    <property type="protein sequence ID" value="EMS79714.1"/>
    <property type="molecule type" value="Genomic_DNA"/>
</dbReference>
<evidence type="ECO:0000313" key="8">
    <source>
        <dbReference type="Proteomes" id="UP000014216"/>
    </source>
</evidence>
<dbReference type="Pfam" id="PF00817">
    <property type="entry name" value="IMS"/>
    <property type="match status" value="1"/>
</dbReference>
<evidence type="ECO:0000256" key="4">
    <source>
        <dbReference type="ARBA" id="ARBA00023204"/>
    </source>
</evidence>
<gene>
    <name evidence="7" type="primary">umuC</name>
    <name evidence="7" type="ORF">Dpo_4c02660</name>
</gene>
<dbReference type="GO" id="GO:0005829">
    <property type="term" value="C:cytosol"/>
    <property type="evidence" value="ECO:0007669"/>
    <property type="project" value="TreeGrafter"/>
</dbReference>
<dbReference type="Gene3D" id="3.40.1170.60">
    <property type="match status" value="1"/>
</dbReference>
<dbReference type="GO" id="GO:0042276">
    <property type="term" value="P:error-prone translesion synthesis"/>
    <property type="evidence" value="ECO:0007669"/>
    <property type="project" value="TreeGrafter"/>
</dbReference>
<evidence type="ECO:0000256" key="2">
    <source>
        <dbReference type="ARBA" id="ARBA00022763"/>
    </source>
</evidence>
<dbReference type="EC" id="3.4.21.-" evidence="7"/>
<dbReference type="PANTHER" id="PTHR11076:SF34">
    <property type="entry name" value="PROTEIN UMUC"/>
    <property type="match status" value="1"/>
</dbReference>
<dbReference type="InterPro" id="IPR043128">
    <property type="entry name" value="Rev_trsase/Diguanyl_cyclase"/>
</dbReference>
<dbReference type="InterPro" id="IPR017961">
    <property type="entry name" value="DNA_pol_Y-fam_little_finger"/>
</dbReference>
<dbReference type="InterPro" id="IPR050116">
    <property type="entry name" value="DNA_polymerase-Y"/>
</dbReference>
<keyword evidence="7" id="KW-0378">Hydrolase</keyword>
<protein>
    <submittedName>
        <fullName evidence="7">DNA polymerase V, protein UmuC</fullName>
        <ecNumber evidence="7">3.4.21.-</ecNumber>
    </submittedName>
</protein>
<dbReference type="PATRIC" id="fig|1286635.3.peg.2305"/>
<dbReference type="PANTHER" id="PTHR11076">
    <property type="entry name" value="DNA REPAIR POLYMERASE UMUC / TRANSFERASE FAMILY MEMBER"/>
    <property type="match status" value="1"/>
</dbReference>
<evidence type="ECO:0000256" key="1">
    <source>
        <dbReference type="ARBA" id="ARBA00010945"/>
    </source>
</evidence>
<keyword evidence="3" id="KW-0741">SOS mutagenesis</keyword>
<sequence>MIKKKDMPVFALVDCNNFYVSCERVFNPGLAHRPVIVLSNNDGCAVARSNEAKALGITMGVPVFKIRHLIDLHDVQVFSSNYVLYGDMSSRVMQTLSAFAPAMEIYSIDEAFLSLGRLAFTDLTAYGQQIRHTVKQYTGIPVSIGMAPSKTLAKLAAGIAKKSNKAAGVLDLTAPRFRDRALEMTPVEDVWGIGRQYARYLQIRGIRTARDFRDADIGRFKKKMGINGVRIQKELRGESCYDLETDDPGKKTISVSRSFKTPVTDFDSLSEAVSTYIVRGGEKLRAQGSHAEAMTVYVTTSRFKPDSFYYNSDTTSFPTALNYTSALLAHGRTALKRIFRKGRAYTKAGVIFSDLTRNGIYQQDLFDTSDRSRADRVMETMDRINLQMGAGTVTYPATGMGRDRSWTTVFNHRSSAYTTDWHQLLTVGP</sequence>
<dbReference type="AlphaFoldDB" id="S0G2P6"/>
<dbReference type="GO" id="GO:0003887">
    <property type="term" value="F:DNA-directed DNA polymerase activity"/>
    <property type="evidence" value="ECO:0007669"/>
    <property type="project" value="TreeGrafter"/>
</dbReference>
<dbReference type="InterPro" id="IPR025188">
    <property type="entry name" value="DUF4113"/>
</dbReference>
<dbReference type="SUPFAM" id="SSF56672">
    <property type="entry name" value="DNA/RNA polymerases"/>
    <property type="match status" value="1"/>
</dbReference>
<dbReference type="CDD" id="cd01700">
    <property type="entry name" value="PolY_Pol_V_umuC"/>
    <property type="match status" value="1"/>
</dbReference>
<dbReference type="GO" id="GO:0006281">
    <property type="term" value="P:DNA repair"/>
    <property type="evidence" value="ECO:0007669"/>
    <property type="project" value="UniProtKB-KW"/>
</dbReference>
<reference evidence="7 8" key="1">
    <citation type="journal article" date="2013" name="Genome Announc.">
        <title>Draft Genome Sequence of Desulfotignum phosphitoxidans DSM 13687 Strain FiPS-3.</title>
        <authorList>
            <person name="Poehlein A."/>
            <person name="Daniel R."/>
            <person name="Simeonova D.D."/>
        </authorList>
    </citation>
    <scope>NUCLEOTIDE SEQUENCE [LARGE SCALE GENOMIC DNA]</scope>
    <source>
        <strain evidence="7 8">DSM 13687</strain>
    </source>
</reference>
<dbReference type="GO" id="GO:0009432">
    <property type="term" value="P:SOS response"/>
    <property type="evidence" value="ECO:0007669"/>
    <property type="project" value="UniProtKB-KW"/>
</dbReference>
<evidence type="ECO:0000256" key="5">
    <source>
        <dbReference type="ARBA" id="ARBA00023236"/>
    </source>
</evidence>
<evidence type="ECO:0000313" key="7">
    <source>
        <dbReference type="EMBL" id="EMS79714.1"/>
    </source>
</evidence>
<keyword evidence="5" id="KW-0742">SOS response</keyword>
<comment type="similarity">
    <text evidence="1">Belongs to the DNA polymerase type-Y family.</text>
</comment>
<dbReference type="Gene3D" id="1.10.150.20">
    <property type="entry name" value="5' to 3' exonuclease, C-terminal subdomain"/>
    <property type="match status" value="1"/>
</dbReference>
<organism evidence="7 8">
    <name type="scientific">Desulfotignum phosphitoxidans DSM 13687</name>
    <dbReference type="NCBI Taxonomy" id="1286635"/>
    <lineage>
        <taxon>Bacteria</taxon>
        <taxon>Pseudomonadati</taxon>
        <taxon>Thermodesulfobacteriota</taxon>
        <taxon>Desulfobacteria</taxon>
        <taxon>Desulfobacterales</taxon>
        <taxon>Desulfobacteraceae</taxon>
        <taxon>Desulfotignum</taxon>
    </lineage>
</organism>
<comment type="caution">
    <text evidence="7">The sequence shown here is derived from an EMBL/GenBank/DDBJ whole genome shotgun (WGS) entry which is preliminary data.</text>
</comment>
<dbReference type="InterPro" id="IPR001126">
    <property type="entry name" value="UmuC"/>
</dbReference>
<dbReference type="InterPro" id="IPR043502">
    <property type="entry name" value="DNA/RNA_pol_sf"/>
</dbReference>
<feature type="domain" description="UmuC" evidence="6">
    <location>
        <begin position="10"/>
        <end position="194"/>
    </location>
</feature>
<dbReference type="PROSITE" id="PS50173">
    <property type="entry name" value="UMUC"/>
    <property type="match status" value="1"/>
</dbReference>
<dbReference type="GO" id="GO:0016787">
    <property type="term" value="F:hydrolase activity"/>
    <property type="evidence" value="ECO:0007669"/>
    <property type="project" value="UniProtKB-KW"/>
</dbReference>
<dbReference type="GO" id="GO:0003684">
    <property type="term" value="F:damaged DNA binding"/>
    <property type="evidence" value="ECO:0007669"/>
    <property type="project" value="InterPro"/>
</dbReference>
<evidence type="ECO:0000259" key="6">
    <source>
        <dbReference type="PROSITE" id="PS50173"/>
    </source>
</evidence>
<dbReference type="Proteomes" id="UP000014216">
    <property type="component" value="Unassembled WGS sequence"/>
</dbReference>
<keyword evidence="2" id="KW-0227">DNA damage</keyword>
<dbReference type="Pfam" id="PF13438">
    <property type="entry name" value="DUF4113"/>
    <property type="match status" value="1"/>
</dbReference>
<accession>S0G2P6</accession>
<dbReference type="Pfam" id="PF11799">
    <property type="entry name" value="IMS_C"/>
    <property type="match status" value="1"/>
</dbReference>
<dbReference type="Gene3D" id="3.30.70.270">
    <property type="match status" value="1"/>
</dbReference>
<keyword evidence="4" id="KW-0234">DNA repair</keyword>